<dbReference type="AlphaFoldDB" id="A0A7C4U8B9"/>
<dbReference type="Gene3D" id="3.30.910.20">
    <property type="entry name" value="Skp domain"/>
    <property type="match status" value="1"/>
</dbReference>
<evidence type="ECO:0000313" key="4">
    <source>
        <dbReference type="EMBL" id="HGW92577.1"/>
    </source>
</evidence>
<evidence type="ECO:0000256" key="1">
    <source>
        <dbReference type="ARBA" id="ARBA00009091"/>
    </source>
</evidence>
<feature type="coiled-coil region" evidence="3">
    <location>
        <begin position="34"/>
        <end position="75"/>
    </location>
</feature>
<dbReference type="InterPro" id="IPR005632">
    <property type="entry name" value="Chaperone_Skp"/>
</dbReference>
<dbReference type="PANTHER" id="PTHR35089">
    <property type="entry name" value="CHAPERONE PROTEIN SKP"/>
    <property type="match status" value="1"/>
</dbReference>
<accession>A0A7C4U8B9</accession>
<gene>
    <name evidence="4" type="ORF">ENV67_08595</name>
</gene>
<comment type="similarity">
    <text evidence="1">Belongs to the Skp family.</text>
</comment>
<dbReference type="SMART" id="SM00935">
    <property type="entry name" value="OmpH"/>
    <property type="match status" value="1"/>
</dbReference>
<dbReference type="GO" id="GO:0050821">
    <property type="term" value="P:protein stabilization"/>
    <property type="evidence" value="ECO:0007669"/>
    <property type="project" value="TreeGrafter"/>
</dbReference>
<dbReference type="InterPro" id="IPR024930">
    <property type="entry name" value="Skp_dom_sf"/>
</dbReference>
<evidence type="ECO:0000256" key="3">
    <source>
        <dbReference type="SAM" id="Coils"/>
    </source>
</evidence>
<dbReference type="SUPFAM" id="SSF111384">
    <property type="entry name" value="OmpH-like"/>
    <property type="match status" value="1"/>
</dbReference>
<dbReference type="GO" id="GO:0005829">
    <property type="term" value="C:cytosol"/>
    <property type="evidence" value="ECO:0007669"/>
    <property type="project" value="TreeGrafter"/>
</dbReference>
<dbReference type="GO" id="GO:0051082">
    <property type="term" value="F:unfolded protein binding"/>
    <property type="evidence" value="ECO:0007669"/>
    <property type="project" value="InterPro"/>
</dbReference>
<evidence type="ECO:0008006" key="5">
    <source>
        <dbReference type="Google" id="ProtNLM"/>
    </source>
</evidence>
<dbReference type="EMBL" id="DTHG01000102">
    <property type="protein sequence ID" value="HGW92577.1"/>
    <property type="molecule type" value="Genomic_DNA"/>
</dbReference>
<name>A0A7C4U8B9_UNCW3</name>
<dbReference type="PANTHER" id="PTHR35089:SF1">
    <property type="entry name" value="CHAPERONE PROTEIN SKP"/>
    <property type="match status" value="1"/>
</dbReference>
<comment type="caution">
    <text evidence="4">The sequence shown here is derived from an EMBL/GenBank/DDBJ whole genome shotgun (WGS) entry which is preliminary data.</text>
</comment>
<proteinExistence type="inferred from homology"/>
<organism evidence="4">
    <name type="scientific">candidate division WOR-3 bacterium</name>
    <dbReference type="NCBI Taxonomy" id="2052148"/>
    <lineage>
        <taxon>Bacteria</taxon>
        <taxon>Bacteria division WOR-3</taxon>
    </lineage>
</organism>
<keyword evidence="3" id="KW-0175">Coiled coil</keyword>
<reference evidence="4" key="1">
    <citation type="journal article" date="2020" name="mSystems">
        <title>Genome- and Community-Level Interaction Insights into Carbon Utilization and Element Cycling Functions of Hydrothermarchaeota in Hydrothermal Sediment.</title>
        <authorList>
            <person name="Zhou Z."/>
            <person name="Liu Y."/>
            <person name="Xu W."/>
            <person name="Pan J."/>
            <person name="Luo Z.H."/>
            <person name="Li M."/>
        </authorList>
    </citation>
    <scope>NUCLEOTIDE SEQUENCE [LARGE SCALE GENOMIC DNA]</scope>
    <source>
        <strain evidence="4">SpSt-780</strain>
    </source>
</reference>
<sequence length="313" mass="36358">MRFLKVFLFLFSLTIFAADYKIGFIDSNRILQEYKGTQELQKKYNAKIQEWQNKLDKMKRDIEELQRQFQTQQLYLSDEAKGRKLQEIQDKQKEYENFIQSIWGADGEAKKLNDQLMKPFLSKVDSLLKKIGQEEGYTFILDISTGTVVYADEGYDLTDRVITELNKEFGPEIPTTEKVYYYCAKFKEITGEAKSSGLGDRIKNIITTYFRNKGRLEEINYTIISQAKNVAGVVKEDEDINMDNALKIVENAKLDIFIFGTVSKTGEIIEIKYTLIKNKGQETKEGKIEIKGERQFQENIINEIARGITEFIK</sequence>
<protein>
    <recommendedName>
        <fullName evidence="5">OmpH family outer membrane protein</fullName>
    </recommendedName>
</protein>
<evidence type="ECO:0000256" key="2">
    <source>
        <dbReference type="ARBA" id="ARBA00022729"/>
    </source>
</evidence>
<keyword evidence="2" id="KW-0732">Signal</keyword>
<dbReference type="Pfam" id="PF03938">
    <property type="entry name" value="OmpH"/>
    <property type="match status" value="1"/>
</dbReference>